<dbReference type="Proteomes" id="UP000183190">
    <property type="component" value="Unassembled WGS sequence"/>
</dbReference>
<proteinExistence type="predicted"/>
<dbReference type="RefSeq" id="WP_074716254.1">
    <property type="nucleotide sequence ID" value="NZ_FNWV01000005.1"/>
</dbReference>
<dbReference type="InterPro" id="IPR006261">
    <property type="entry name" value="dGTPase"/>
</dbReference>
<evidence type="ECO:0000313" key="4">
    <source>
        <dbReference type="Proteomes" id="UP000183190"/>
    </source>
</evidence>
<dbReference type="CDD" id="cd00077">
    <property type="entry name" value="HDc"/>
    <property type="match status" value="1"/>
</dbReference>
<dbReference type="PROSITE" id="PS51831">
    <property type="entry name" value="HD"/>
    <property type="match status" value="1"/>
</dbReference>
<keyword evidence="1" id="KW-0378">Hydrolase</keyword>
<name>A0A1H6JDQ7_RUMFL</name>
<dbReference type="Gene3D" id="1.10.3410.10">
    <property type="entry name" value="putative deoxyguanosinetriphosphate triphosphohydrolase like domain"/>
    <property type="match status" value="1"/>
</dbReference>
<dbReference type="OrthoDB" id="9803619at2"/>
<protein>
    <submittedName>
        <fullName evidence="3">dGTPase</fullName>
    </submittedName>
</protein>
<dbReference type="NCBIfam" id="TIGR01353">
    <property type="entry name" value="dGTP_triPase"/>
    <property type="match status" value="1"/>
</dbReference>
<dbReference type="InterPro" id="IPR027432">
    <property type="entry name" value="dGTP_triphosphohydrolase_C"/>
</dbReference>
<dbReference type="Pfam" id="PF01966">
    <property type="entry name" value="HD"/>
    <property type="match status" value="1"/>
</dbReference>
<dbReference type="PANTHER" id="PTHR11373">
    <property type="entry name" value="DEOXYNUCLEOSIDE TRIPHOSPHATE TRIPHOSPHOHYDROLASE"/>
    <property type="match status" value="1"/>
</dbReference>
<dbReference type="PANTHER" id="PTHR11373:SF32">
    <property type="entry name" value="DEOXYGUANOSINETRIPHOSPHATE TRIPHOSPHOHYDROLASE"/>
    <property type="match status" value="1"/>
</dbReference>
<dbReference type="InterPro" id="IPR050135">
    <property type="entry name" value="dGTPase-like"/>
</dbReference>
<dbReference type="SMART" id="SM00471">
    <property type="entry name" value="HDc"/>
    <property type="match status" value="1"/>
</dbReference>
<dbReference type="InterPro" id="IPR023293">
    <property type="entry name" value="dGTP_triP_hydro_central_sf"/>
</dbReference>
<dbReference type="GO" id="GO:0006203">
    <property type="term" value="P:dGTP catabolic process"/>
    <property type="evidence" value="ECO:0007669"/>
    <property type="project" value="TreeGrafter"/>
</dbReference>
<dbReference type="Gene3D" id="1.10.3210.10">
    <property type="entry name" value="Hypothetical protein af1432"/>
    <property type="match status" value="1"/>
</dbReference>
<dbReference type="InterPro" id="IPR006674">
    <property type="entry name" value="HD_domain"/>
</dbReference>
<dbReference type="EMBL" id="FNWV01000005">
    <property type="protein sequence ID" value="SEH59997.1"/>
    <property type="molecule type" value="Genomic_DNA"/>
</dbReference>
<reference evidence="3 4" key="1">
    <citation type="submission" date="2016-10" db="EMBL/GenBank/DDBJ databases">
        <authorList>
            <person name="de Groot N.N."/>
        </authorList>
    </citation>
    <scope>NUCLEOTIDE SEQUENCE [LARGE SCALE GENOMIC DNA]</scope>
    <source>
        <strain evidence="3 4">YAD2003</strain>
    </source>
</reference>
<dbReference type="GO" id="GO:0008832">
    <property type="term" value="F:dGTPase activity"/>
    <property type="evidence" value="ECO:0007669"/>
    <property type="project" value="TreeGrafter"/>
</dbReference>
<evidence type="ECO:0000313" key="3">
    <source>
        <dbReference type="EMBL" id="SEH59997.1"/>
    </source>
</evidence>
<dbReference type="AlphaFoldDB" id="A0A1H6JDQ7"/>
<dbReference type="SUPFAM" id="SSF109604">
    <property type="entry name" value="HD-domain/PDEase-like"/>
    <property type="match status" value="1"/>
</dbReference>
<dbReference type="Gene3D" id="1.10.3550.10">
    <property type="entry name" value="eoxyguanosinetriphosphate triphosphohydrolase domain-like"/>
    <property type="match status" value="1"/>
</dbReference>
<accession>A0A1H6JDQ7</accession>
<gene>
    <name evidence="3" type="ORF">SAMN02910265_01636</name>
</gene>
<evidence type="ECO:0000259" key="2">
    <source>
        <dbReference type="PROSITE" id="PS51831"/>
    </source>
</evidence>
<evidence type="ECO:0000256" key="1">
    <source>
        <dbReference type="ARBA" id="ARBA00022801"/>
    </source>
</evidence>
<dbReference type="NCBIfam" id="NF002205">
    <property type="entry name" value="PRK01096.1"/>
    <property type="match status" value="1"/>
</dbReference>
<organism evidence="3 4">
    <name type="scientific">Ruminococcus flavefaciens</name>
    <dbReference type="NCBI Taxonomy" id="1265"/>
    <lineage>
        <taxon>Bacteria</taxon>
        <taxon>Bacillati</taxon>
        <taxon>Bacillota</taxon>
        <taxon>Clostridia</taxon>
        <taxon>Eubacteriales</taxon>
        <taxon>Oscillospiraceae</taxon>
        <taxon>Ruminococcus</taxon>
    </lineage>
</organism>
<dbReference type="InterPro" id="IPR003607">
    <property type="entry name" value="HD/PDEase_dom"/>
</dbReference>
<sequence length="474" mass="54522">MNWKNLLCEKRRRSYSTTSVSTDTRNEFQRDYHRIIGSASFRRLQDKTQVFPLDRGDFVRTRLTHSLEVSSFAKSLGQMIFRNILQYGKDKDLSYEDIDKICSVLECAGLIHDIGNPPFGHFGEDYVRDWFRKNLNKLEFGGKKIDELLTPQMLNDFYHFEGNAQALRLLTKLHFLVDENGMNLTYTLLNTIIKYPVSSTEINKKSGNIKDKKMGYYYADKDIFEDIVNSTGAVDCRHPLAFILEAADDIAYKTADIEDAVKKGFVSYGQLLYDLKKEYIAKCADNEECEEYCKAVKKLEDYYSQANEKGISSPEQNAVQRWIIYVQGVLLRCAAFGFTSNYKEIMEGSFPKELLAVSHGNALAFALGDIASRYVFQSKDIFKLEIAAGEIYEFLLNKLTKAAMVYDTDLESSAIEQRIMKIVSENYIRAYKTYSKGKQENEKLYLRLMLVTDFVCGMTDGYAQKLYRELSGIE</sequence>
<feature type="domain" description="HD" evidence="2">
    <location>
        <begin position="62"/>
        <end position="253"/>
    </location>
</feature>